<keyword evidence="1" id="KW-0812">Transmembrane</keyword>
<keyword evidence="1" id="KW-1133">Transmembrane helix</keyword>
<keyword evidence="1" id="KW-0472">Membrane</keyword>
<gene>
    <name evidence="2" type="ORF">LCGC14_2785630</name>
</gene>
<name>A0A0F8ZE45_9ZZZZ</name>
<feature type="transmembrane region" description="Helical" evidence="1">
    <location>
        <begin position="32"/>
        <end position="50"/>
    </location>
</feature>
<proteinExistence type="predicted"/>
<sequence length="73" mass="8090">MGWQLGLLEATSDTVITPQEVTGIVTDTINSAIQAIVVVGMMSMVVRGFYGMLGPKKYAKQEEEVLKIMERVW</sequence>
<dbReference type="EMBL" id="LAZR01051877">
    <property type="protein sequence ID" value="KKK84215.1"/>
    <property type="molecule type" value="Genomic_DNA"/>
</dbReference>
<accession>A0A0F8ZE45</accession>
<evidence type="ECO:0000313" key="2">
    <source>
        <dbReference type="EMBL" id="KKK84215.1"/>
    </source>
</evidence>
<comment type="caution">
    <text evidence="2">The sequence shown here is derived from an EMBL/GenBank/DDBJ whole genome shotgun (WGS) entry which is preliminary data.</text>
</comment>
<reference evidence="2" key="1">
    <citation type="journal article" date="2015" name="Nature">
        <title>Complex archaea that bridge the gap between prokaryotes and eukaryotes.</title>
        <authorList>
            <person name="Spang A."/>
            <person name="Saw J.H."/>
            <person name="Jorgensen S.L."/>
            <person name="Zaremba-Niedzwiedzka K."/>
            <person name="Martijn J."/>
            <person name="Lind A.E."/>
            <person name="van Eijk R."/>
            <person name="Schleper C."/>
            <person name="Guy L."/>
            <person name="Ettema T.J."/>
        </authorList>
    </citation>
    <scope>NUCLEOTIDE SEQUENCE</scope>
</reference>
<evidence type="ECO:0000256" key="1">
    <source>
        <dbReference type="SAM" id="Phobius"/>
    </source>
</evidence>
<dbReference type="AlphaFoldDB" id="A0A0F8ZE45"/>
<organism evidence="2">
    <name type="scientific">marine sediment metagenome</name>
    <dbReference type="NCBI Taxonomy" id="412755"/>
    <lineage>
        <taxon>unclassified sequences</taxon>
        <taxon>metagenomes</taxon>
        <taxon>ecological metagenomes</taxon>
    </lineage>
</organism>
<protein>
    <submittedName>
        <fullName evidence="2">Uncharacterized protein</fullName>
    </submittedName>
</protein>